<evidence type="ECO:0000256" key="1">
    <source>
        <dbReference type="ARBA" id="ARBA00007874"/>
    </source>
</evidence>
<evidence type="ECO:0000313" key="11">
    <source>
        <dbReference type="Proteomes" id="UP000001405"/>
    </source>
</evidence>
<dbReference type="PATRIC" id="fig|713887.8.peg.85"/>
<organism evidence="11">
    <name type="scientific">Atelocyanobacterium thalassa (isolate ALOHA)</name>
    <dbReference type="NCBI Taxonomy" id="1453429"/>
    <lineage>
        <taxon>Bacteria</taxon>
        <taxon>Bacillati</taxon>
        <taxon>Cyanobacteriota</taxon>
        <taxon>Cyanophyceae</taxon>
        <taxon>Oscillatoriophycideae</taxon>
        <taxon>Chroococcales</taxon>
        <taxon>Aphanothecaceae</taxon>
        <taxon>Candidatus Atelocyanobacterium</taxon>
        <taxon>Candidatus Atelocyanobacterium thalassae</taxon>
    </lineage>
</organism>
<evidence type="ECO:0000256" key="8">
    <source>
        <dbReference type="ARBA" id="ARBA00034078"/>
    </source>
</evidence>
<dbReference type="SUPFAM" id="SSF54292">
    <property type="entry name" value="2Fe-2S ferredoxin-like"/>
    <property type="match status" value="1"/>
</dbReference>
<dbReference type="InterPro" id="IPR012675">
    <property type="entry name" value="Beta-grasp_dom_sf"/>
</dbReference>
<dbReference type="KEGG" id="cyu:UCYN_00940"/>
<dbReference type="RefSeq" id="WP_012953512.1">
    <property type="nucleotide sequence ID" value="NC_013771.1"/>
</dbReference>
<dbReference type="PROSITE" id="PS00197">
    <property type="entry name" value="2FE2S_FER_1"/>
    <property type="match status" value="1"/>
</dbReference>
<dbReference type="InterPro" id="IPR036010">
    <property type="entry name" value="2Fe-2S_ferredoxin-like_sf"/>
</dbReference>
<dbReference type="Gene3D" id="3.10.20.30">
    <property type="match status" value="1"/>
</dbReference>
<dbReference type="EMBL" id="CP001842">
    <property type="protein sequence ID" value="ADB94847.1"/>
    <property type="molecule type" value="Genomic_DNA"/>
</dbReference>
<dbReference type="AlphaFoldDB" id="D3EMZ7"/>
<dbReference type="PANTHER" id="PTHR43112:SF10">
    <property type="entry name" value="FERREDOXIN C 2, CHLOROPLASTIC"/>
    <property type="match status" value="1"/>
</dbReference>
<keyword evidence="11" id="KW-1185">Reference proteome</keyword>
<dbReference type="InterPro" id="IPR006058">
    <property type="entry name" value="2Fe2S_fd_BS"/>
</dbReference>
<keyword evidence="2" id="KW-0813">Transport</keyword>
<feature type="domain" description="2Fe-2S ferredoxin-type" evidence="9">
    <location>
        <begin position="5"/>
        <end position="95"/>
    </location>
</feature>
<comment type="cofactor">
    <cofactor evidence="8">
        <name>[2Fe-2S] cluster</name>
        <dbReference type="ChEBI" id="CHEBI:190135"/>
    </cofactor>
</comment>
<dbReference type="GO" id="GO:0051537">
    <property type="term" value="F:2 iron, 2 sulfur cluster binding"/>
    <property type="evidence" value="ECO:0007669"/>
    <property type="project" value="UniProtKB-KW"/>
</dbReference>
<proteinExistence type="inferred from homology"/>
<keyword evidence="6" id="KW-0408">Iron</keyword>
<evidence type="ECO:0000259" key="9">
    <source>
        <dbReference type="PROSITE" id="PS51085"/>
    </source>
</evidence>
<keyword evidence="3" id="KW-0001">2Fe-2S</keyword>
<dbReference type="OrthoDB" id="462043at2"/>
<dbReference type="GO" id="GO:0009055">
    <property type="term" value="F:electron transfer activity"/>
    <property type="evidence" value="ECO:0007669"/>
    <property type="project" value="InterPro"/>
</dbReference>
<keyword evidence="4" id="KW-0479">Metal-binding</keyword>
<comment type="similarity">
    <text evidence="1">Belongs to the 2Fe2S plant-type ferredoxin family.</text>
</comment>
<evidence type="ECO:0000256" key="6">
    <source>
        <dbReference type="ARBA" id="ARBA00023004"/>
    </source>
</evidence>
<evidence type="ECO:0000256" key="3">
    <source>
        <dbReference type="ARBA" id="ARBA00022714"/>
    </source>
</evidence>
<dbReference type="Pfam" id="PF00111">
    <property type="entry name" value="Fer2"/>
    <property type="match status" value="1"/>
</dbReference>
<dbReference type="HOGENOM" id="CLU_082632_7_3_3"/>
<keyword evidence="7" id="KW-0411">Iron-sulfur</keyword>
<evidence type="ECO:0000256" key="2">
    <source>
        <dbReference type="ARBA" id="ARBA00022448"/>
    </source>
</evidence>
<evidence type="ECO:0000256" key="5">
    <source>
        <dbReference type="ARBA" id="ARBA00022982"/>
    </source>
</evidence>
<dbReference type="Proteomes" id="UP000001405">
    <property type="component" value="Chromosome"/>
</dbReference>
<dbReference type="GO" id="GO:0022900">
    <property type="term" value="P:electron transport chain"/>
    <property type="evidence" value="ECO:0007669"/>
    <property type="project" value="InterPro"/>
</dbReference>
<dbReference type="GO" id="GO:0046872">
    <property type="term" value="F:metal ion binding"/>
    <property type="evidence" value="ECO:0007669"/>
    <property type="project" value="UniProtKB-KW"/>
</dbReference>
<dbReference type="STRING" id="1453429.UCYN_00940"/>
<sequence>MSKRYTVEIHHQEANYVIEVSEDEKILESARRAGVELPLSCEAGVCTTCTAHILEGKVEQGEGMGLSPQLQDEGYALLCVSYPRSNLKLVTEKEEKVYDRQFSPNT</sequence>
<dbReference type="CDD" id="cd00207">
    <property type="entry name" value="fer2"/>
    <property type="match status" value="1"/>
</dbReference>
<reference evidence="10 11" key="1">
    <citation type="journal article" date="2010" name="Nature">
        <title>Metabolic streamlining in an open-ocean nitrogen-fixing cyanobacterium.</title>
        <authorList>
            <person name="Tripp H.J."/>
            <person name="Bench S.R."/>
            <person name="Turk K.A."/>
            <person name="Foster R.A."/>
            <person name="Desany B.A."/>
            <person name="Niazi F."/>
            <person name="Affourtit J.P."/>
            <person name="Zehr J.P."/>
        </authorList>
    </citation>
    <scope>NUCLEOTIDE SEQUENCE [LARGE SCALE GENOMIC DNA]</scope>
    <source>
        <strain evidence="11">ALOHA</strain>
    </source>
</reference>
<protein>
    <submittedName>
        <fullName evidence="10">Ferredoxin, (2Fe-2S)</fullName>
    </submittedName>
</protein>
<dbReference type="InterPro" id="IPR001041">
    <property type="entry name" value="2Fe-2S_ferredoxin-type"/>
</dbReference>
<name>D3EMZ7_ATETH</name>
<dbReference type="InterPro" id="IPR010241">
    <property type="entry name" value="Fd_pln"/>
</dbReference>
<evidence type="ECO:0000313" key="10">
    <source>
        <dbReference type="EMBL" id="ADB94847.1"/>
    </source>
</evidence>
<dbReference type="PANTHER" id="PTHR43112">
    <property type="entry name" value="FERREDOXIN"/>
    <property type="match status" value="1"/>
</dbReference>
<dbReference type="NCBIfam" id="TIGR02008">
    <property type="entry name" value="fdx_plant"/>
    <property type="match status" value="1"/>
</dbReference>
<evidence type="ECO:0000256" key="4">
    <source>
        <dbReference type="ARBA" id="ARBA00022723"/>
    </source>
</evidence>
<dbReference type="PROSITE" id="PS51085">
    <property type="entry name" value="2FE2S_FER_2"/>
    <property type="match status" value="1"/>
</dbReference>
<evidence type="ECO:0000256" key="7">
    <source>
        <dbReference type="ARBA" id="ARBA00023014"/>
    </source>
</evidence>
<gene>
    <name evidence="10" type="ordered locus">UCYN_00940</name>
</gene>
<accession>D3EMZ7</accession>
<keyword evidence="5" id="KW-0249">Electron transport</keyword>